<dbReference type="Proteomes" id="UP001215280">
    <property type="component" value="Unassembled WGS sequence"/>
</dbReference>
<reference evidence="1" key="1">
    <citation type="submission" date="2023-03" db="EMBL/GenBank/DDBJ databases">
        <title>Massive genome expansion in bonnet fungi (Mycena s.s.) driven by repeated elements and novel gene families across ecological guilds.</title>
        <authorList>
            <consortium name="Lawrence Berkeley National Laboratory"/>
            <person name="Harder C.B."/>
            <person name="Miyauchi S."/>
            <person name="Viragh M."/>
            <person name="Kuo A."/>
            <person name="Thoen E."/>
            <person name="Andreopoulos B."/>
            <person name="Lu D."/>
            <person name="Skrede I."/>
            <person name="Drula E."/>
            <person name="Henrissat B."/>
            <person name="Morin E."/>
            <person name="Kohler A."/>
            <person name="Barry K."/>
            <person name="LaButti K."/>
            <person name="Morin E."/>
            <person name="Salamov A."/>
            <person name="Lipzen A."/>
            <person name="Mereny Z."/>
            <person name="Hegedus B."/>
            <person name="Baldrian P."/>
            <person name="Stursova M."/>
            <person name="Weitz H."/>
            <person name="Taylor A."/>
            <person name="Grigoriev I.V."/>
            <person name="Nagy L.G."/>
            <person name="Martin F."/>
            <person name="Kauserud H."/>
        </authorList>
    </citation>
    <scope>NUCLEOTIDE SEQUENCE</scope>
    <source>
        <strain evidence="1">CBHHK188m</strain>
    </source>
</reference>
<accession>A0AAD7P033</accession>
<dbReference type="AlphaFoldDB" id="A0AAD7P033"/>
<evidence type="ECO:0000313" key="2">
    <source>
        <dbReference type="Proteomes" id="UP001215280"/>
    </source>
</evidence>
<sequence>MRIMDAITTSTNFNAPILKEVHTVTHGGAALAAEEAPIDWRLVIEWTHQGAVGIQKSDIRSKRKEFPTPSTGPLTRIMRAFIATIVFSRRLLPLIAGCTQTILKHIGLLYESSFGSQDCPPVFI</sequence>
<name>A0AAD7P033_9AGAR</name>
<organism evidence="1 2">
    <name type="scientific">Mycena maculata</name>
    <dbReference type="NCBI Taxonomy" id="230809"/>
    <lineage>
        <taxon>Eukaryota</taxon>
        <taxon>Fungi</taxon>
        <taxon>Dikarya</taxon>
        <taxon>Basidiomycota</taxon>
        <taxon>Agaricomycotina</taxon>
        <taxon>Agaricomycetes</taxon>
        <taxon>Agaricomycetidae</taxon>
        <taxon>Agaricales</taxon>
        <taxon>Marasmiineae</taxon>
        <taxon>Mycenaceae</taxon>
        <taxon>Mycena</taxon>
    </lineage>
</organism>
<protein>
    <submittedName>
        <fullName evidence="1">Uncharacterized protein</fullName>
    </submittedName>
</protein>
<gene>
    <name evidence="1" type="ORF">DFH07DRAFT_764439</name>
</gene>
<keyword evidence="2" id="KW-1185">Reference proteome</keyword>
<comment type="caution">
    <text evidence="1">The sequence shown here is derived from an EMBL/GenBank/DDBJ whole genome shotgun (WGS) entry which is preliminary data.</text>
</comment>
<proteinExistence type="predicted"/>
<dbReference type="EMBL" id="JARJLG010000003">
    <property type="protein sequence ID" value="KAJ7782270.1"/>
    <property type="molecule type" value="Genomic_DNA"/>
</dbReference>
<evidence type="ECO:0000313" key="1">
    <source>
        <dbReference type="EMBL" id="KAJ7782270.1"/>
    </source>
</evidence>